<dbReference type="SUPFAM" id="SSF55874">
    <property type="entry name" value="ATPase domain of HSP90 chaperone/DNA topoisomerase II/histidine kinase"/>
    <property type="match status" value="1"/>
</dbReference>
<keyword evidence="8" id="KW-0843">Virulence</keyword>
<evidence type="ECO:0000256" key="5">
    <source>
        <dbReference type="ARBA" id="ARBA00022741"/>
    </source>
</evidence>
<accession>A0A4U0RGI8</accession>
<reference evidence="12 13" key="1">
    <citation type="submission" date="2019-04" db="EMBL/GenBank/DDBJ databases">
        <authorList>
            <person name="Li J."/>
        </authorList>
    </citation>
    <scope>NUCLEOTIDE SEQUENCE [LARGE SCALE GENOMIC DNA]</scope>
    <source>
        <strain evidence="12 13">KCTC 42687</strain>
    </source>
</reference>
<dbReference type="Proteomes" id="UP000309747">
    <property type="component" value="Unassembled WGS sequence"/>
</dbReference>
<comment type="catalytic activity">
    <reaction evidence="1">
        <text>ATP + protein L-histidine = ADP + protein N-phospho-L-histidine.</text>
        <dbReference type="EC" id="2.7.13.3"/>
    </reaction>
</comment>
<dbReference type="InterPro" id="IPR013656">
    <property type="entry name" value="PAS_4"/>
</dbReference>
<dbReference type="Pfam" id="PF07568">
    <property type="entry name" value="HisKA_2"/>
    <property type="match status" value="1"/>
</dbReference>
<evidence type="ECO:0000313" key="13">
    <source>
        <dbReference type="Proteomes" id="UP000309747"/>
    </source>
</evidence>
<dbReference type="PANTHER" id="PTHR41523">
    <property type="entry name" value="TWO-COMPONENT SYSTEM SENSOR PROTEIN"/>
    <property type="match status" value="1"/>
</dbReference>
<dbReference type="EC" id="2.7.13.3" evidence="2"/>
<dbReference type="OrthoDB" id="9760752at2"/>
<keyword evidence="9" id="KW-0175">Coiled coil</keyword>
<keyword evidence="5" id="KW-0547">Nucleotide-binding</keyword>
<evidence type="ECO:0000256" key="1">
    <source>
        <dbReference type="ARBA" id="ARBA00000085"/>
    </source>
</evidence>
<sequence length="377" mass="40311">MSIVHSGPRSEPSMLSQDPNLPVLDLLDGAEAGFALSILDASPDCIKLLDLEGRLRFMNGNGLCAMEIDDFRVVDRQAWPSLWPSEANERLDAAMAAARRGEVTRFEAFCPTAKGTPRWWHVTVSPVRAGTGEVHRILASSRDITETVEARQRLEDQAERLASEVAQKDDAIARQAVLMGEIDHRVKNSFAAVIALLRMQARVHAGQAAGGLLGDAASRISTLARVHEQLHLDPGRRDVSLSDYLTLLATDLTQALDARLSIGDALPSEVRIPPSQAAAIGQVLAELIGNAVKHAGGGGQPQLALSLSQRGDRLVMTLTDDGPGLPDGFDPQARSGLGMQICLIYAQQMDGHLHHGASETGGAAFTVEMRLDPPAAS</sequence>
<organism evidence="12 13">
    <name type="scientific">Paracoccus gahaiensis</name>
    <dbReference type="NCBI Taxonomy" id="1706839"/>
    <lineage>
        <taxon>Bacteria</taxon>
        <taxon>Pseudomonadati</taxon>
        <taxon>Pseudomonadota</taxon>
        <taxon>Alphaproteobacteria</taxon>
        <taxon>Rhodobacterales</taxon>
        <taxon>Paracoccaceae</taxon>
        <taxon>Paracoccus</taxon>
    </lineage>
</organism>
<proteinExistence type="predicted"/>
<feature type="domain" description="PAC" evidence="11">
    <location>
        <begin position="99"/>
        <end position="156"/>
    </location>
</feature>
<dbReference type="Pfam" id="PF02518">
    <property type="entry name" value="HATPase_c"/>
    <property type="match status" value="1"/>
</dbReference>
<dbReference type="AlphaFoldDB" id="A0A4U0RGI8"/>
<evidence type="ECO:0000313" key="12">
    <source>
        <dbReference type="EMBL" id="TJZ93882.1"/>
    </source>
</evidence>
<dbReference type="SMART" id="SM00387">
    <property type="entry name" value="HATPase_c"/>
    <property type="match status" value="1"/>
</dbReference>
<protein>
    <recommendedName>
        <fullName evidence="2">histidine kinase</fullName>
        <ecNumber evidence="2">2.7.13.3</ecNumber>
    </recommendedName>
</protein>
<evidence type="ECO:0000259" key="10">
    <source>
        <dbReference type="PROSITE" id="PS50109"/>
    </source>
</evidence>
<gene>
    <name evidence="12" type="ORF">FA743_01000</name>
</gene>
<feature type="coiled-coil region" evidence="9">
    <location>
        <begin position="144"/>
        <end position="171"/>
    </location>
</feature>
<dbReference type="Pfam" id="PF08448">
    <property type="entry name" value="PAS_4"/>
    <property type="match status" value="1"/>
</dbReference>
<dbReference type="NCBIfam" id="TIGR00229">
    <property type="entry name" value="sensory_box"/>
    <property type="match status" value="1"/>
</dbReference>
<dbReference type="PANTHER" id="PTHR41523:SF8">
    <property type="entry name" value="ETHYLENE RESPONSE SENSOR PROTEIN"/>
    <property type="match status" value="1"/>
</dbReference>
<dbReference type="SMART" id="SM00086">
    <property type="entry name" value="PAC"/>
    <property type="match status" value="1"/>
</dbReference>
<evidence type="ECO:0000256" key="3">
    <source>
        <dbReference type="ARBA" id="ARBA00022553"/>
    </source>
</evidence>
<dbReference type="InterPro" id="IPR000014">
    <property type="entry name" value="PAS"/>
</dbReference>
<dbReference type="PROSITE" id="PS50109">
    <property type="entry name" value="HIS_KIN"/>
    <property type="match status" value="1"/>
</dbReference>
<dbReference type="InterPro" id="IPR035965">
    <property type="entry name" value="PAS-like_dom_sf"/>
</dbReference>
<dbReference type="InterPro" id="IPR005467">
    <property type="entry name" value="His_kinase_dom"/>
</dbReference>
<dbReference type="SUPFAM" id="SSF55785">
    <property type="entry name" value="PYP-like sensor domain (PAS domain)"/>
    <property type="match status" value="1"/>
</dbReference>
<dbReference type="GO" id="GO:0004673">
    <property type="term" value="F:protein histidine kinase activity"/>
    <property type="evidence" value="ECO:0007669"/>
    <property type="project" value="UniProtKB-EC"/>
</dbReference>
<dbReference type="InterPro" id="IPR000700">
    <property type="entry name" value="PAS-assoc_C"/>
</dbReference>
<dbReference type="Gene3D" id="3.30.450.20">
    <property type="entry name" value="PAS domain"/>
    <property type="match status" value="1"/>
</dbReference>
<keyword evidence="7" id="KW-0067">ATP-binding</keyword>
<dbReference type="PROSITE" id="PS50113">
    <property type="entry name" value="PAC"/>
    <property type="match status" value="1"/>
</dbReference>
<dbReference type="EMBL" id="SUNI01000001">
    <property type="protein sequence ID" value="TJZ93882.1"/>
    <property type="molecule type" value="Genomic_DNA"/>
</dbReference>
<keyword evidence="3" id="KW-0597">Phosphoprotein</keyword>
<name>A0A4U0RGI8_9RHOB</name>
<dbReference type="InterPro" id="IPR003594">
    <property type="entry name" value="HATPase_dom"/>
</dbReference>
<evidence type="ECO:0000256" key="7">
    <source>
        <dbReference type="ARBA" id="ARBA00022840"/>
    </source>
</evidence>
<dbReference type="Gene3D" id="3.30.565.10">
    <property type="entry name" value="Histidine kinase-like ATPase, C-terminal domain"/>
    <property type="match status" value="1"/>
</dbReference>
<dbReference type="InterPro" id="IPR011495">
    <property type="entry name" value="Sig_transdc_His_kin_sub2_dim/P"/>
</dbReference>
<evidence type="ECO:0000256" key="6">
    <source>
        <dbReference type="ARBA" id="ARBA00022777"/>
    </source>
</evidence>
<evidence type="ECO:0000256" key="2">
    <source>
        <dbReference type="ARBA" id="ARBA00012438"/>
    </source>
</evidence>
<feature type="domain" description="Histidine kinase" evidence="10">
    <location>
        <begin position="181"/>
        <end position="373"/>
    </location>
</feature>
<evidence type="ECO:0000259" key="11">
    <source>
        <dbReference type="PROSITE" id="PS50113"/>
    </source>
</evidence>
<dbReference type="GO" id="GO:0005524">
    <property type="term" value="F:ATP binding"/>
    <property type="evidence" value="ECO:0007669"/>
    <property type="project" value="UniProtKB-KW"/>
</dbReference>
<keyword evidence="4" id="KW-0808">Transferase</keyword>
<comment type="caution">
    <text evidence="12">The sequence shown here is derived from an EMBL/GenBank/DDBJ whole genome shotgun (WGS) entry which is preliminary data.</text>
</comment>
<dbReference type="CDD" id="cd00130">
    <property type="entry name" value="PAS"/>
    <property type="match status" value="1"/>
</dbReference>
<evidence type="ECO:0000256" key="8">
    <source>
        <dbReference type="ARBA" id="ARBA00023026"/>
    </source>
</evidence>
<evidence type="ECO:0000256" key="4">
    <source>
        <dbReference type="ARBA" id="ARBA00022679"/>
    </source>
</evidence>
<keyword evidence="6" id="KW-0418">Kinase</keyword>
<dbReference type="InterPro" id="IPR001610">
    <property type="entry name" value="PAC"/>
</dbReference>
<keyword evidence="13" id="KW-1185">Reference proteome</keyword>
<dbReference type="InterPro" id="IPR036890">
    <property type="entry name" value="HATPase_C_sf"/>
</dbReference>
<evidence type="ECO:0000256" key="9">
    <source>
        <dbReference type="SAM" id="Coils"/>
    </source>
</evidence>